<feature type="compositionally biased region" description="Basic and acidic residues" evidence="1">
    <location>
        <begin position="8"/>
        <end position="25"/>
    </location>
</feature>
<evidence type="ECO:0000313" key="3">
    <source>
        <dbReference type="Proteomes" id="UP000585474"/>
    </source>
</evidence>
<protein>
    <submittedName>
        <fullName evidence="2">Uncharacterized protein</fullName>
    </submittedName>
</protein>
<reference evidence="2 3" key="1">
    <citation type="submission" date="2019-07" db="EMBL/GenBank/DDBJ databases">
        <title>De Novo Assembly of kiwifruit Actinidia rufa.</title>
        <authorList>
            <person name="Sugita-Konishi S."/>
            <person name="Sato K."/>
            <person name="Mori E."/>
            <person name="Abe Y."/>
            <person name="Kisaki G."/>
            <person name="Hamano K."/>
            <person name="Suezawa K."/>
            <person name="Otani M."/>
            <person name="Fukuda T."/>
            <person name="Manabe T."/>
            <person name="Gomi K."/>
            <person name="Tabuchi M."/>
            <person name="Akimitsu K."/>
            <person name="Kataoka I."/>
        </authorList>
    </citation>
    <scope>NUCLEOTIDE SEQUENCE [LARGE SCALE GENOMIC DNA]</scope>
    <source>
        <strain evidence="3">cv. Fuchu</strain>
    </source>
</reference>
<keyword evidence="3" id="KW-1185">Reference proteome</keyword>
<dbReference type="AlphaFoldDB" id="A0A7J0GPF3"/>
<dbReference type="Proteomes" id="UP000585474">
    <property type="component" value="Unassembled WGS sequence"/>
</dbReference>
<gene>
    <name evidence="2" type="ORF">Acr_23g0008790</name>
</gene>
<dbReference type="EMBL" id="BJWL01000023">
    <property type="protein sequence ID" value="GFZ12494.1"/>
    <property type="molecule type" value="Genomic_DNA"/>
</dbReference>
<accession>A0A7J0GPF3</accession>
<proteinExistence type="predicted"/>
<organism evidence="2 3">
    <name type="scientific">Actinidia rufa</name>
    <dbReference type="NCBI Taxonomy" id="165716"/>
    <lineage>
        <taxon>Eukaryota</taxon>
        <taxon>Viridiplantae</taxon>
        <taxon>Streptophyta</taxon>
        <taxon>Embryophyta</taxon>
        <taxon>Tracheophyta</taxon>
        <taxon>Spermatophyta</taxon>
        <taxon>Magnoliopsida</taxon>
        <taxon>eudicotyledons</taxon>
        <taxon>Gunneridae</taxon>
        <taxon>Pentapetalae</taxon>
        <taxon>asterids</taxon>
        <taxon>Ericales</taxon>
        <taxon>Actinidiaceae</taxon>
        <taxon>Actinidia</taxon>
    </lineage>
</organism>
<name>A0A7J0GPF3_9ERIC</name>
<evidence type="ECO:0000313" key="2">
    <source>
        <dbReference type="EMBL" id="GFZ12494.1"/>
    </source>
</evidence>
<comment type="caution">
    <text evidence="2">The sequence shown here is derived from an EMBL/GenBank/DDBJ whole genome shotgun (WGS) entry which is preliminary data.</text>
</comment>
<feature type="region of interest" description="Disordered" evidence="1">
    <location>
        <begin position="1"/>
        <end position="34"/>
    </location>
</feature>
<sequence length="462" mass="50154">MLSPNPGEETHERRKDDQLLCKDESGSATRMSGDQMACGEHAPKLYYISRDHCRDTEGGRLSCGALSKVKGLDKLAGGGSCTGEDHAAPAKIARAKRIALKWMSFIIIHMVTILILEPDGSELALSGAEIAHLEGINVRFSASPSSLGPASCPPPAIASPSALRPRTGTACPCSQLLGACLSGGAAAFVSARGRAAFPNSPQLWVVVMMVRRVEAWPRASMATRAISRIACFANVIFWDGGGGGCLAVPKAVVRLLWIMVVACLEEMEREMRRGKREVVLLCSSSRVLVSVHKVWFVVLTSDLMLNSFGKYSLSFAPRSDLRLSLDSSHSFSHMMTGQVELIKKTVSKMRLQVDVPSCPVFVEISKWSGDMVVVFLEPCPSLCPRGLQYRASFLPSGDELGNHLIGPLDHVGKIYERYPFFSCVLEMIEEGFLHVILTGNGFWLEMYVPGPCGIRQGAAELL</sequence>
<evidence type="ECO:0000256" key="1">
    <source>
        <dbReference type="SAM" id="MobiDB-lite"/>
    </source>
</evidence>